<keyword evidence="3" id="KW-0808">Transferase</keyword>
<evidence type="ECO:0000259" key="1">
    <source>
        <dbReference type="Pfam" id="PF00534"/>
    </source>
</evidence>
<evidence type="ECO:0000259" key="2">
    <source>
        <dbReference type="Pfam" id="PF13439"/>
    </source>
</evidence>
<dbReference type="InterPro" id="IPR028098">
    <property type="entry name" value="Glyco_trans_4-like_N"/>
</dbReference>
<name>A0AB39JCW9_9BACT</name>
<protein>
    <submittedName>
        <fullName evidence="3">Glycosyltransferase</fullName>
        <ecNumber evidence="3">2.4.-.-</ecNumber>
    </submittedName>
</protein>
<gene>
    <name evidence="3" type="ORF">TM074_01405</name>
</gene>
<feature type="domain" description="Glycosyl transferase family 1" evidence="1">
    <location>
        <begin position="241"/>
        <end position="389"/>
    </location>
</feature>
<dbReference type="AlphaFoldDB" id="A0AB39JCW9"/>
<dbReference type="EMBL" id="CP158487">
    <property type="protein sequence ID" value="XDN89350.1"/>
    <property type="molecule type" value="Genomic_DNA"/>
</dbReference>
<dbReference type="PANTHER" id="PTHR45947:SF3">
    <property type="entry name" value="SULFOQUINOVOSYL TRANSFERASE SQD2"/>
    <property type="match status" value="1"/>
</dbReference>
<reference evidence="3" key="1">
    <citation type="submission" date="2024-06" db="EMBL/GenBank/DDBJ databases">
        <authorList>
            <person name="Atkinson C."/>
            <person name="McLean J."/>
            <person name="Gallagher L."/>
            <person name="Bor B."/>
            <person name="Mougous J."/>
        </authorList>
    </citation>
    <scope>NUCLEOTIDE SEQUENCE</scope>
    <source>
        <strain evidence="3">TM7-074</strain>
    </source>
</reference>
<dbReference type="InterPro" id="IPR001296">
    <property type="entry name" value="Glyco_trans_1"/>
</dbReference>
<feature type="domain" description="Glycosyltransferase subfamily 4-like N-terminal" evidence="2">
    <location>
        <begin position="24"/>
        <end position="210"/>
    </location>
</feature>
<dbReference type="EC" id="2.4.-.-" evidence="3"/>
<dbReference type="SUPFAM" id="SSF53756">
    <property type="entry name" value="UDP-Glycosyltransferase/glycogen phosphorylase"/>
    <property type="match status" value="1"/>
</dbReference>
<dbReference type="PANTHER" id="PTHR45947">
    <property type="entry name" value="SULFOQUINOVOSYL TRANSFERASE SQD2"/>
    <property type="match status" value="1"/>
</dbReference>
<organism evidence="3">
    <name type="scientific">Candidatus Nanosynbacter sp. TM7-074</name>
    <dbReference type="NCBI Taxonomy" id="3158573"/>
    <lineage>
        <taxon>Bacteria</taxon>
        <taxon>Candidatus Saccharimonadota</taxon>
        <taxon>Candidatus Saccharimonadia</taxon>
        <taxon>Candidatus Nanosynbacterales</taxon>
        <taxon>Candidatus Nanosynbacteraceae</taxon>
        <taxon>Candidatus Nanosynbacter</taxon>
    </lineage>
</organism>
<dbReference type="Gene3D" id="3.40.50.2000">
    <property type="entry name" value="Glycogen Phosphorylase B"/>
    <property type="match status" value="2"/>
</dbReference>
<dbReference type="InterPro" id="IPR050194">
    <property type="entry name" value="Glycosyltransferase_grp1"/>
</dbReference>
<keyword evidence="3" id="KW-0328">Glycosyltransferase</keyword>
<dbReference type="GO" id="GO:0016757">
    <property type="term" value="F:glycosyltransferase activity"/>
    <property type="evidence" value="ECO:0007669"/>
    <property type="project" value="UniProtKB-KW"/>
</dbReference>
<dbReference type="Pfam" id="PF13439">
    <property type="entry name" value="Glyco_transf_4"/>
    <property type="match status" value="1"/>
</dbReference>
<proteinExistence type="predicted"/>
<evidence type="ECO:0000313" key="3">
    <source>
        <dbReference type="EMBL" id="XDN89350.1"/>
    </source>
</evidence>
<accession>A0AB39JCW9</accession>
<dbReference type="Pfam" id="PF00534">
    <property type="entry name" value="Glycos_transf_1"/>
    <property type="match status" value="1"/>
</dbReference>
<dbReference type="RefSeq" id="WP_369000609.1">
    <property type="nucleotide sequence ID" value="NZ_CP158487.1"/>
</dbReference>
<sequence length="417" mass="46283">MESNKLSASLKIALVLDDYYPSSSGVSRSIQSQIDELSAMGHHVTLIVPEKNFTPPKNAKYIALKSVQPPGALKHTAILSSTARIAKSITKNHQFDVIHSQTDTGALILSARIAKMQHIPHVHTFHTNMAGSVPYYAKSKMLAATIAYRLLAFKLHLIRRQKPINVSSKDSIFRECPHFGKSYWKSQALMANAVDAIVTPSQYMLKYIQAASPNKQFIKKSIPNGYNKGLHKLISNTAVKKDRNTVRFISIGRISNEKRIDTMVEAFKIAKLSNAELVLIGDGNQMPLIKQLATDTSNIKLLGQVHRLDNIAKHLKSSDVFILTSYHFDNQPMVILEALAAELPILYCDDQLDVGVDKTNSIRTLPSASAISKGMTLLASDVALRNKLSRGSKQKCEQLSAKIMTEKYISLYRELMA</sequence>